<organism evidence="3 4">
    <name type="scientific">Fibrella aestuarina BUZ 2</name>
    <dbReference type="NCBI Taxonomy" id="1166018"/>
    <lineage>
        <taxon>Bacteria</taxon>
        <taxon>Pseudomonadati</taxon>
        <taxon>Bacteroidota</taxon>
        <taxon>Cytophagia</taxon>
        <taxon>Cytophagales</taxon>
        <taxon>Spirosomataceae</taxon>
        <taxon>Fibrella</taxon>
    </lineage>
</organism>
<dbReference type="Proteomes" id="UP000011058">
    <property type="component" value="Chromosome"/>
</dbReference>
<dbReference type="PROSITE" id="PS50975">
    <property type="entry name" value="ATP_GRASP"/>
    <property type="match status" value="1"/>
</dbReference>
<dbReference type="SUPFAM" id="SSF56059">
    <property type="entry name" value="Glutathione synthetase ATP-binding domain-like"/>
    <property type="match status" value="1"/>
</dbReference>
<dbReference type="GO" id="GO:0046872">
    <property type="term" value="F:metal ion binding"/>
    <property type="evidence" value="ECO:0007669"/>
    <property type="project" value="InterPro"/>
</dbReference>
<dbReference type="EMBL" id="HE796683">
    <property type="protein sequence ID" value="CCH02242.1"/>
    <property type="molecule type" value="Genomic_DNA"/>
</dbReference>
<dbReference type="InterPro" id="IPR011761">
    <property type="entry name" value="ATP-grasp"/>
</dbReference>
<dbReference type="GO" id="GO:0005524">
    <property type="term" value="F:ATP binding"/>
    <property type="evidence" value="ECO:0007669"/>
    <property type="project" value="UniProtKB-UniRule"/>
</dbReference>
<dbReference type="PANTHER" id="PTHR21621">
    <property type="entry name" value="RIBOSOMAL PROTEIN S6 MODIFICATION PROTEIN"/>
    <property type="match status" value="1"/>
</dbReference>
<dbReference type="HOGENOM" id="CLU_055286_1_0_10"/>
<dbReference type="Pfam" id="PF08443">
    <property type="entry name" value="RimK"/>
    <property type="match status" value="1"/>
</dbReference>
<proteinExistence type="predicted"/>
<dbReference type="GO" id="GO:0018169">
    <property type="term" value="F:ribosomal S6-glutamic acid ligase activity"/>
    <property type="evidence" value="ECO:0007669"/>
    <property type="project" value="TreeGrafter"/>
</dbReference>
<keyword evidence="1" id="KW-0547">Nucleotide-binding</keyword>
<reference evidence="3 4" key="1">
    <citation type="journal article" date="2012" name="J. Bacteriol.">
        <title>Genome Sequence of Fibrella aestuarina BUZ 2T, a Filamentous Marine Bacterium.</title>
        <authorList>
            <person name="Filippini M."/>
            <person name="Qi W."/>
            <person name="Blom J."/>
            <person name="Goesmann A."/>
            <person name="Smits T.H."/>
            <person name="Bagheri H.C."/>
        </authorList>
    </citation>
    <scope>NUCLEOTIDE SEQUENCE [LARGE SCALE GENOMIC DNA]</scope>
    <source>
        <strain evidence="4">BUZ 2T</strain>
    </source>
</reference>
<dbReference type="InterPro" id="IPR013651">
    <property type="entry name" value="ATP-grasp_RimK-type"/>
</dbReference>
<accession>I0KDN9</accession>
<dbReference type="KEGG" id="fae:FAES_4242"/>
<protein>
    <recommendedName>
        <fullName evidence="2">ATP-grasp domain-containing protein</fullName>
    </recommendedName>
</protein>
<dbReference type="AlphaFoldDB" id="I0KDN9"/>
<dbReference type="STRING" id="1166018.FAES_4242"/>
<keyword evidence="1" id="KW-0067">ATP-binding</keyword>
<dbReference type="eggNOG" id="COG0189">
    <property type="taxonomic scope" value="Bacteria"/>
</dbReference>
<dbReference type="GO" id="GO:0005737">
    <property type="term" value="C:cytoplasm"/>
    <property type="evidence" value="ECO:0007669"/>
    <property type="project" value="TreeGrafter"/>
</dbReference>
<dbReference type="Gene3D" id="3.30.470.20">
    <property type="entry name" value="ATP-grasp fold, B domain"/>
    <property type="match status" value="1"/>
</dbReference>
<keyword evidence="4" id="KW-1185">Reference proteome</keyword>
<evidence type="ECO:0000313" key="4">
    <source>
        <dbReference type="Proteomes" id="UP000011058"/>
    </source>
</evidence>
<dbReference type="PANTHER" id="PTHR21621:SF0">
    <property type="entry name" value="BETA-CITRYLGLUTAMATE SYNTHASE B-RELATED"/>
    <property type="match status" value="1"/>
</dbReference>
<dbReference type="OrthoDB" id="583309at2"/>
<sequence>MILIAGIASEEPTAQVIESADALGIDYLVFNQRDAGHYDLRTSLTANGLRAELCIGGQWIDLTTLDGLYARLMPPETFPDVQVKGMALRLPPALHQRRQFINTLFAQLVDLLPIRVINRHEAMESNFSKPYQLAAIRAVGLGIPATLLTNQAGAVADFDTERGPLIFKSISSTRSIVKVLTDEYRDRLPNLTALPTQFQEQLRGHNIRVHVVSDALFAAAIDSTDVDYRYASSGGGHTTMQPVLLPAAIETACFALSKRLMLPLCGIDLFKTERDAYYCFEVNPSPGYTYFQHEAGLPISDAIARYLATGSAVRQPVQ</sequence>
<evidence type="ECO:0000256" key="1">
    <source>
        <dbReference type="PROSITE-ProRule" id="PRU00409"/>
    </source>
</evidence>
<dbReference type="GO" id="GO:0009432">
    <property type="term" value="P:SOS response"/>
    <property type="evidence" value="ECO:0007669"/>
    <property type="project" value="TreeGrafter"/>
</dbReference>
<evidence type="ECO:0000313" key="3">
    <source>
        <dbReference type="EMBL" id="CCH02242.1"/>
    </source>
</evidence>
<name>I0KDN9_9BACT</name>
<evidence type="ECO:0000259" key="2">
    <source>
        <dbReference type="PROSITE" id="PS50975"/>
    </source>
</evidence>
<feature type="domain" description="ATP-grasp" evidence="2">
    <location>
        <begin position="133"/>
        <end position="308"/>
    </location>
</feature>
<dbReference type="RefSeq" id="WP_015333341.1">
    <property type="nucleotide sequence ID" value="NC_020054.1"/>
</dbReference>
<gene>
    <name evidence="3" type="ORF">FAES_4242</name>
</gene>